<dbReference type="Proteomes" id="UP001515480">
    <property type="component" value="Unassembled WGS sequence"/>
</dbReference>
<feature type="transmembrane region" description="Helical" evidence="5">
    <location>
        <begin position="453"/>
        <end position="472"/>
    </location>
</feature>
<evidence type="ECO:0000313" key="8">
    <source>
        <dbReference type="Proteomes" id="UP001515480"/>
    </source>
</evidence>
<feature type="transmembrane region" description="Helical" evidence="5">
    <location>
        <begin position="500"/>
        <end position="521"/>
    </location>
</feature>
<dbReference type="GO" id="GO:0005254">
    <property type="term" value="F:chloride channel activity"/>
    <property type="evidence" value="ECO:0007669"/>
    <property type="project" value="TreeGrafter"/>
</dbReference>
<reference evidence="7 8" key="1">
    <citation type="journal article" date="2024" name="Science">
        <title>Giant polyketide synthase enzymes in the biosynthesis of giant marine polyether toxins.</title>
        <authorList>
            <person name="Fallon T.R."/>
            <person name="Shende V.V."/>
            <person name="Wierzbicki I.H."/>
            <person name="Pendleton A.L."/>
            <person name="Watervoot N.F."/>
            <person name="Auber R.P."/>
            <person name="Gonzalez D.J."/>
            <person name="Wisecaver J.H."/>
            <person name="Moore B.S."/>
        </authorList>
    </citation>
    <scope>NUCLEOTIDE SEQUENCE [LARGE SCALE GENOMIC DNA]</scope>
    <source>
        <strain evidence="7 8">12B1</strain>
    </source>
</reference>
<evidence type="ECO:0000313" key="7">
    <source>
        <dbReference type="EMBL" id="KAL1500636.1"/>
    </source>
</evidence>
<gene>
    <name evidence="7" type="ORF">AB1Y20_013285</name>
</gene>
<feature type="domain" description="Anoctamin transmembrane" evidence="6">
    <location>
        <begin position="267"/>
        <end position="1008"/>
    </location>
</feature>
<feature type="transmembrane region" description="Helical" evidence="5">
    <location>
        <begin position="617"/>
        <end position="635"/>
    </location>
</feature>
<protein>
    <recommendedName>
        <fullName evidence="6">Anoctamin transmembrane domain-containing protein</fullName>
    </recommendedName>
</protein>
<comment type="subcellular location">
    <subcellularLocation>
        <location evidence="1">Membrane</location>
        <topology evidence="1">Multi-pass membrane protein</topology>
    </subcellularLocation>
</comment>
<dbReference type="Pfam" id="PF04547">
    <property type="entry name" value="Anoctamin"/>
    <property type="match status" value="1"/>
</dbReference>
<comment type="caution">
    <text evidence="7">The sequence shown here is derived from an EMBL/GenBank/DDBJ whole genome shotgun (WGS) entry which is preliminary data.</text>
</comment>
<proteinExistence type="predicted"/>
<evidence type="ECO:0000256" key="1">
    <source>
        <dbReference type="ARBA" id="ARBA00004141"/>
    </source>
</evidence>
<dbReference type="PANTHER" id="PTHR12308">
    <property type="entry name" value="ANOCTAMIN"/>
    <property type="match status" value="1"/>
</dbReference>
<organism evidence="7 8">
    <name type="scientific">Prymnesium parvum</name>
    <name type="common">Toxic golden alga</name>
    <dbReference type="NCBI Taxonomy" id="97485"/>
    <lineage>
        <taxon>Eukaryota</taxon>
        <taxon>Haptista</taxon>
        <taxon>Haptophyta</taxon>
        <taxon>Prymnesiophyceae</taxon>
        <taxon>Prymnesiales</taxon>
        <taxon>Prymnesiaceae</taxon>
        <taxon>Prymnesium</taxon>
    </lineage>
</organism>
<keyword evidence="4 5" id="KW-0472">Membrane</keyword>
<name>A0AB34INU6_PRYPA</name>
<evidence type="ECO:0000256" key="5">
    <source>
        <dbReference type="SAM" id="Phobius"/>
    </source>
</evidence>
<dbReference type="PANTHER" id="PTHR12308:SF73">
    <property type="entry name" value="ANOCTAMIN"/>
    <property type="match status" value="1"/>
</dbReference>
<evidence type="ECO:0000256" key="4">
    <source>
        <dbReference type="ARBA" id="ARBA00023136"/>
    </source>
</evidence>
<feature type="transmembrane region" description="Helical" evidence="5">
    <location>
        <begin position="411"/>
        <end position="441"/>
    </location>
</feature>
<evidence type="ECO:0000256" key="2">
    <source>
        <dbReference type="ARBA" id="ARBA00022692"/>
    </source>
</evidence>
<keyword evidence="2 5" id="KW-0812">Transmembrane</keyword>
<dbReference type="AlphaFoldDB" id="A0AB34INU6"/>
<dbReference type="InterPro" id="IPR007632">
    <property type="entry name" value="Anoctamin"/>
</dbReference>
<feature type="transmembrane region" description="Helical" evidence="5">
    <location>
        <begin position="308"/>
        <end position="327"/>
    </location>
</feature>
<dbReference type="EMBL" id="JBGBPQ010000023">
    <property type="protein sequence ID" value="KAL1500636.1"/>
    <property type="molecule type" value="Genomic_DNA"/>
</dbReference>
<sequence>MATLTMSARIDHEEEARIEKLDQEQAASGCAADIVFVFPIEDEETLKAANKAAMEAVHAQTGLKAHLAKLTGNTAENLSKGHADDISDLTARNEQRAETITKMRTVGLTVVKQKTRDGKKMLVKVTAPLRRLEKEAQRLGIEMRLKEEFNDPDRPDVSTYRDFDVADRDDFQRKEGRLFSTLERQRLIFSILEGPQFEGCAQLDLDGLVNEKIFSLYTAIHNDKERQDLLAYWASWSSFRLWPCKLYGKSSRIWPDLGAIEQPLNMVRDYFGEKVTLYFAWMEHYTLALLALSLCAILQAFVSSAGDTGNIVATVVYCGVVAIWSTVYSESWKRYNAELAYTWDVQDFEEEEQPRPEFLRAYYEGRYRGKEFGGKGAMTKQHGFYGSDGAFIKHSDGEVQITFSTSVRHRVYAFLTAPGLLVAVACTSSGSLALLTARMIWSISIDVKRDSPFFSQNGALVASILNVLWIQIMNNFYRKLARTLNDLENFRTETEYNDLLILKTFFFQFFNSYLSCFYVAFIKGNNVSLFAAFGSTDKVTGKTFADMCGKRVYAASGLIAQPWLNADPLCANGTVNVLNPDDAIPDNCNMILQGTDCMDDLNTLMFSYTFIKYLYDLPLQLFIPWFTGFINTYLLEKQMKKKKSEAGDVEMVKQDAAPLPPAVGKFHEKLETELAEPAYGGTFAEFNTKVLQFGYIALFSAAFPLGALASAIANAIELRIDALKLFEVRRPRYVGAEDIGSWQRVVEALGWVALFVNVALLAFTSFKLRDNILIPIVGNGTNCESPAEMSANFGLSSYNYTTSWSSLYESGFGERFDPITQGVSYASRCTRNVAECYDFVGGKPYLPAFLSYQSTFTYPDDLDRNYTVTFLGLGQFAGNKGSGAPSWYNRFLDLTHIDPDNVPTLNRSVLPSDPPGTLWQLLPIESSTTVPYSEAICQNVPYGIGDAAVPNYLYDVSHCNICASWMREVSVARLIFLMIVEHLLLFLKVFLALAIPDKPKWVVRAEARADFAKETIRKKGSIHVLSTEENAAFIQAKKQVFDSIVDDDPVAPSGSVTGRI</sequence>
<evidence type="ECO:0000256" key="3">
    <source>
        <dbReference type="ARBA" id="ARBA00022989"/>
    </source>
</evidence>
<evidence type="ECO:0000259" key="6">
    <source>
        <dbReference type="Pfam" id="PF04547"/>
    </source>
</evidence>
<accession>A0AB34INU6</accession>
<keyword evidence="8" id="KW-1185">Reference proteome</keyword>
<feature type="transmembrane region" description="Helical" evidence="5">
    <location>
        <begin position="693"/>
        <end position="716"/>
    </location>
</feature>
<feature type="transmembrane region" description="Helical" evidence="5">
    <location>
        <begin position="748"/>
        <end position="766"/>
    </location>
</feature>
<dbReference type="GO" id="GO:0016020">
    <property type="term" value="C:membrane"/>
    <property type="evidence" value="ECO:0007669"/>
    <property type="project" value="UniProtKB-SubCell"/>
</dbReference>
<feature type="transmembrane region" description="Helical" evidence="5">
    <location>
        <begin position="974"/>
        <end position="995"/>
    </location>
</feature>
<keyword evidence="3 5" id="KW-1133">Transmembrane helix</keyword>
<feature type="transmembrane region" description="Helical" evidence="5">
    <location>
        <begin position="284"/>
        <end position="302"/>
    </location>
</feature>
<dbReference type="InterPro" id="IPR049452">
    <property type="entry name" value="Anoctamin_TM"/>
</dbReference>